<keyword evidence="2" id="KW-0812">Transmembrane</keyword>
<accession>A0A8J3T5X2</accession>
<proteinExistence type="predicted"/>
<dbReference type="SUPFAM" id="SSF50998">
    <property type="entry name" value="Quinoprotein alcohol dehydrogenase-like"/>
    <property type="match status" value="1"/>
</dbReference>
<evidence type="ECO:0000313" key="5">
    <source>
        <dbReference type="Proteomes" id="UP000599074"/>
    </source>
</evidence>
<reference evidence="4" key="1">
    <citation type="submission" date="2021-01" db="EMBL/GenBank/DDBJ databases">
        <title>Whole genome shotgun sequence of Planosporangium mesophilum NBRC 109066.</title>
        <authorList>
            <person name="Komaki H."/>
            <person name="Tamura T."/>
        </authorList>
    </citation>
    <scope>NUCLEOTIDE SEQUENCE</scope>
    <source>
        <strain evidence="4">NBRC 109066</strain>
    </source>
</reference>
<dbReference type="AlphaFoldDB" id="A0A8J3T5X2"/>
<organism evidence="4 5">
    <name type="scientific">Planosporangium mesophilum</name>
    <dbReference type="NCBI Taxonomy" id="689768"/>
    <lineage>
        <taxon>Bacteria</taxon>
        <taxon>Bacillati</taxon>
        <taxon>Actinomycetota</taxon>
        <taxon>Actinomycetes</taxon>
        <taxon>Micromonosporales</taxon>
        <taxon>Micromonosporaceae</taxon>
        <taxon>Planosporangium</taxon>
    </lineage>
</organism>
<keyword evidence="2" id="KW-0472">Membrane</keyword>
<evidence type="ECO:0000259" key="3">
    <source>
        <dbReference type="Pfam" id="PF13360"/>
    </source>
</evidence>
<dbReference type="InterPro" id="IPR002372">
    <property type="entry name" value="PQQ_rpt_dom"/>
</dbReference>
<sequence length="479" mass="50687">MGQAAEPLIDLGELTGAAPSADDEGRPRVPARLVLLLVAVLVAAGLPGDAALIPLRPVLTTPFTPTDFDMGDDVLYLFDGSYAPNRVLAHRLRDGKRLWQVGSPATASYETVRQVGGRTLFVPDPCTAPGSVSTVAVDTASGREVWRRPGTAEWLVSGGTLVVMARPHFTYGCGTGLPATPVHWDAVNVATGALAWSVEVPEVDRISLDSGRDGSRWVVFVARDGTVVVRDLLTGAVTAQTVLPELARPAPPGGHAPALGGDVVPAPDLLIVGNQALLLRRPAIRFGGGPAVLDITAYDVAGLTRRWDVRVDVGPSDLRGSAGYVDLAACGPMLCLRGQLRTVFLDPRDGAQRWRSSLRLLATSGDRAVLADARAGNAADETAPGGLTVRDVRTGQERGIVPGWRVLTADLRRQAAPLLGVTLAGRTWFARLDLARLRVVTLGSAPGRYGSCLAEPEYFACRGIDGSVRVWRSWVAPRL</sequence>
<dbReference type="InterPro" id="IPR011047">
    <property type="entry name" value="Quinoprotein_ADH-like_sf"/>
</dbReference>
<protein>
    <recommendedName>
        <fullName evidence="3">Pyrrolo-quinoline quinone repeat domain-containing protein</fullName>
    </recommendedName>
</protein>
<comment type="caution">
    <text evidence="4">The sequence shown here is derived from an EMBL/GenBank/DDBJ whole genome shotgun (WGS) entry which is preliminary data.</text>
</comment>
<evidence type="ECO:0000256" key="1">
    <source>
        <dbReference type="SAM" id="MobiDB-lite"/>
    </source>
</evidence>
<dbReference type="EMBL" id="BOON01000001">
    <property type="protein sequence ID" value="GII20484.1"/>
    <property type="molecule type" value="Genomic_DNA"/>
</dbReference>
<keyword evidence="5" id="KW-1185">Reference proteome</keyword>
<keyword evidence="2" id="KW-1133">Transmembrane helix</keyword>
<dbReference type="Proteomes" id="UP000599074">
    <property type="component" value="Unassembled WGS sequence"/>
</dbReference>
<name>A0A8J3T5X2_9ACTN</name>
<evidence type="ECO:0000256" key="2">
    <source>
        <dbReference type="SAM" id="Phobius"/>
    </source>
</evidence>
<gene>
    <name evidence="4" type="ORF">Pme01_00810</name>
</gene>
<evidence type="ECO:0000313" key="4">
    <source>
        <dbReference type="EMBL" id="GII20484.1"/>
    </source>
</evidence>
<dbReference type="RefSeq" id="WP_168113213.1">
    <property type="nucleotide sequence ID" value="NZ_BOON01000001.1"/>
</dbReference>
<feature type="transmembrane region" description="Helical" evidence="2">
    <location>
        <begin position="33"/>
        <end position="55"/>
    </location>
</feature>
<feature type="domain" description="Pyrrolo-quinoline quinone repeat" evidence="3">
    <location>
        <begin position="86"/>
        <end position="244"/>
    </location>
</feature>
<dbReference type="Pfam" id="PF13360">
    <property type="entry name" value="PQQ_2"/>
    <property type="match status" value="1"/>
</dbReference>
<feature type="region of interest" description="Disordered" evidence="1">
    <location>
        <begin position="1"/>
        <end position="25"/>
    </location>
</feature>